<dbReference type="RefSeq" id="WP_264848678.1">
    <property type="nucleotide sequence ID" value="NZ_BRXR01000001.1"/>
</dbReference>
<evidence type="ECO:0000313" key="1">
    <source>
        <dbReference type="EMBL" id="GLC29382.1"/>
    </source>
</evidence>
<organism evidence="1 2">
    <name type="scientific">Clostridium omnivorum</name>
    <dbReference type="NCBI Taxonomy" id="1604902"/>
    <lineage>
        <taxon>Bacteria</taxon>
        <taxon>Bacillati</taxon>
        <taxon>Bacillota</taxon>
        <taxon>Clostridia</taxon>
        <taxon>Eubacteriales</taxon>
        <taxon>Clostridiaceae</taxon>
        <taxon>Clostridium</taxon>
    </lineage>
</organism>
<protein>
    <recommendedName>
        <fullName evidence="3">CARDB domain-containing protein</fullName>
    </recommendedName>
</protein>
<accession>A0ABQ5N2E8</accession>
<comment type="caution">
    <text evidence="1">The sequence shown here is derived from an EMBL/GenBank/DDBJ whole genome shotgun (WGS) entry which is preliminary data.</text>
</comment>
<keyword evidence="2" id="KW-1185">Reference proteome</keyword>
<sequence length="275" mass="30575">MKRKVSFILLFLMLIMIPNFKVRALASPILVEKVWTEPEIVEPGQQFKLNFTLKDIGTRDLENVIVKLVSMEGKNTLTGFSPVGKTNDMFCESIGKGKVSDVSINLMADSQLKVGAYNLVVNIAGKEKYNNNFEDNKIIGIVLANKPNLLITSLDTEEDKIKKKNKLKLNFVNSGKATLSDVMLNITANDKKVTKYFGTLEPGDENSYEYEMAMGEAIDGKVELTYRDEMNKNGSITKDFNVKATDGVKKDASKEKKGFFASIGTFFKRLLGLGG</sequence>
<gene>
    <name evidence="1" type="ORF">bsdE14_07920</name>
</gene>
<dbReference type="PANTHER" id="PTHR35902:SF3">
    <property type="entry name" value="NPCBM-ASSOCIATED, NEW3 DOMAIN OF ALPHA-GALACTOSIDASE"/>
    <property type="match status" value="1"/>
</dbReference>
<proteinExistence type="predicted"/>
<dbReference type="Proteomes" id="UP001208567">
    <property type="component" value="Unassembled WGS sequence"/>
</dbReference>
<dbReference type="PANTHER" id="PTHR35902">
    <property type="entry name" value="S-LAYER DOMAIN-LIKE PROTEIN-RELATED"/>
    <property type="match status" value="1"/>
</dbReference>
<dbReference type="EMBL" id="BRXR01000001">
    <property type="protein sequence ID" value="GLC29382.1"/>
    <property type="molecule type" value="Genomic_DNA"/>
</dbReference>
<evidence type="ECO:0008006" key="3">
    <source>
        <dbReference type="Google" id="ProtNLM"/>
    </source>
</evidence>
<reference evidence="1 2" key="1">
    <citation type="journal article" date="2024" name="Int. J. Syst. Evol. Microbiol.">
        <title>Clostridium omnivorum sp. nov., isolated from anoxic soil under the treatment of reductive soil disinfestation.</title>
        <authorList>
            <person name="Ueki A."/>
            <person name="Tonouchi A."/>
            <person name="Kaku N."/>
            <person name="Honma S."/>
            <person name="Ueki K."/>
        </authorList>
    </citation>
    <scope>NUCLEOTIDE SEQUENCE [LARGE SCALE GENOMIC DNA]</scope>
    <source>
        <strain evidence="1 2">E14</strain>
    </source>
</reference>
<name>A0ABQ5N2E8_9CLOT</name>
<evidence type="ECO:0000313" key="2">
    <source>
        <dbReference type="Proteomes" id="UP001208567"/>
    </source>
</evidence>